<name>G0U8L8_TRYVY</name>
<dbReference type="VEuPathDB" id="TriTrypDB:TvY486_1114280"/>
<feature type="region of interest" description="Disordered" evidence="1">
    <location>
        <begin position="64"/>
        <end position="95"/>
    </location>
</feature>
<dbReference type="OMA" id="THRTAIK"/>
<gene>
    <name evidence="2" type="ORF">TVY486_1114280</name>
</gene>
<proteinExistence type="predicted"/>
<feature type="compositionally biased region" description="Polar residues" evidence="1">
    <location>
        <begin position="85"/>
        <end position="95"/>
    </location>
</feature>
<evidence type="ECO:0000256" key="1">
    <source>
        <dbReference type="SAM" id="MobiDB-lite"/>
    </source>
</evidence>
<protein>
    <submittedName>
        <fullName evidence="2">Uncharacterized protein</fullName>
    </submittedName>
</protein>
<accession>G0U8L8</accession>
<evidence type="ECO:0000313" key="2">
    <source>
        <dbReference type="EMBL" id="CCC53944.1"/>
    </source>
</evidence>
<dbReference type="EMBL" id="HE573027">
    <property type="protein sequence ID" value="CCC53944.1"/>
    <property type="molecule type" value="Genomic_DNA"/>
</dbReference>
<reference evidence="2" key="1">
    <citation type="journal article" date="2012" name="Proc. Natl. Acad. Sci. U.S.A.">
        <title>Antigenic diversity is generated by distinct evolutionary mechanisms in African trypanosome species.</title>
        <authorList>
            <person name="Jackson A.P."/>
            <person name="Berry A."/>
            <person name="Aslett M."/>
            <person name="Allison H.C."/>
            <person name="Burton P."/>
            <person name="Vavrova-Anderson J."/>
            <person name="Brown R."/>
            <person name="Browne H."/>
            <person name="Corton N."/>
            <person name="Hauser H."/>
            <person name="Gamble J."/>
            <person name="Gilderthorp R."/>
            <person name="Marcello L."/>
            <person name="McQuillan J."/>
            <person name="Otto T.D."/>
            <person name="Quail M.A."/>
            <person name="Sanders M.J."/>
            <person name="van Tonder A."/>
            <person name="Ginger M.L."/>
            <person name="Field M.C."/>
            <person name="Barry J.D."/>
            <person name="Hertz-Fowler C."/>
            <person name="Berriman M."/>
        </authorList>
    </citation>
    <scope>NUCLEOTIDE SEQUENCE</scope>
    <source>
        <strain evidence="2">Y486</strain>
    </source>
</reference>
<organism evidence="2">
    <name type="scientific">Trypanosoma vivax (strain Y486)</name>
    <dbReference type="NCBI Taxonomy" id="1055687"/>
    <lineage>
        <taxon>Eukaryota</taxon>
        <taxon>Discoba</taxon>
        <taxon>Euglenozoa</taxon>
        <taxon>Kinetoplastea</taxon>
        <taxon>Metakinetoplastina</taxon>
        <taxon>Trypanosomatida</taxon>
        <taxon>Trypanosomatidae</taxon>
        <taxon>Trypanosoma</taxon>
        <taxon>Duttonella</taxon>
    </lineage>
</organism>
<dbReference type="AlphaFoldDB" id="G0U8L8"/>
<sequence>MICKGDHEPRTTAERLRASRSREAALLYEQTFECRRQGYALEVARPIDIIYHARDEKLAGLAGTPAVMRRGDGEEGPSRPITGDSPVSSRNSVGTAQFERPLKVFERSWCCYDTPKRRKWNPRGHVPVPAGSNRCGSAPFRPSSSASLSVMSNGTRGSRLDSVHALTVDCVSCPSSRRKRECRRTNTAMPATTVALSPSRHPALNKGEQRYGVKWAGPPALALTRKEDGAMGAIIISKEEYNRIRQIISTQ</sequence>